<dbReference type="Proteomes" id="UP000225402">
    <property type="component" value="Segment"/>
</dbReference>
<dbReference type="EMBL" id="KX349295">
    <property type="protein sequence ID" value="AOO12581.1"/>
    <property type="molecule type" value="Genomic_DNA"/>
</dbReference>
<dbReference type="EMBL" id="KX349292">
    <property type="protein sequence ID" value="AOO11880.1"/>
    <property type="molecule type" value="Genomic_DNA"/>
</dbReference>
<dbReference type="EMBL" id="KU594607">
    <property type="protein sequence ID" value="AMO43408.1"/>
    <property type="molecule type" value="Genomic_DNA"/>
</dbReference>
<dbReference type="EMBL" id="KX349297">
    <property type="protein sequence ID" value="AOO13047.1"/>
    <property type="molecule type" value="Genomic_DNA"/>
</dbReference>
<gene>
    <name evidence="2" type="ORF">Np050604_164</name>
    <name evidence="3" type="ORF">Sn080709_164</name>
    <name evidence="4" type="ORF">W2100709_165</name>
    <name evidence="1" type="ORF">W270710_164</name>
</gene>
<name>A0A127KN94_9CAUD</name>
<evidence type="ECO:0000313" key="2">
    <source>
        <dbReference type="EMBL" id="AOO11880.1"/>
    </source>
</evidence>
<evidence type="ECO:0000313" key="6">
    <source>
        <dbReference type="Proteomes" id="UP000225402"/>
    </source>
</evidence>
<evidence type="ECO:0000313" key="7">
    <source>
        <dbReference type="Proteomes" id="UP000225786"/>
    </source>
</evidence>
<evidence type="ECO:0000313" key="1">
    <source>
        <dbReference type="EMBL" id="AMO43408.1"/>
    </source>
</evidence>
<evidence type="ECO:0000313" key="5">
    <source>
        <dbReference type="Proteomes" id="UP000222561"/>
    </source>
</evidence>
<reference evidence="1 7" key="2">
    <citation type="submission" date="2016-01" db="EMBL/GenBank/DDBJ databases">
        <title>The genomic content and context of auxiliary metabolic genes in marine cyanophages.</title>
        <authorList>
            <person name="Marston M.F."/>
            <person name="Martiny J.B.H."/>
            <person name="Crummett L.T."/>
        </authorList>
    </citation>
    <scope>NUCLEOTIDE SEQUENCE [LARGE SCALE GENOMIC DNA]</scope>
    <source>
        <strain evidence="1">W2_07_0710</strain>
    </source>
</reference>
<accession>A0A127KN94</accession>
<proteinExistence type="predicted"/>
<dbReference type="Proteomes" id="UP000222561">
    <property type="component" value="Segment"/>
</dbReference>
<organism evidence="1 7">
    <name type="scientific">Cyanophage S-RIM44</name>
    <dbReference type="NCBI Taxonomy" id="1278485"/>
    <lineage>
        <taxon>Viruses</taxon>
        <taxon>Duplodnaviria</taxon>
        <taxon>Heunggongvirae</taxon>
        <taxon>Uroviricota</taxon>
        <taxon>Caudoviricetes</taxon>
        <taxon>Pantevenvirales</taxon>
        <taxon>Kyanoviridae</taxon>
        <taxon>Vellamovirus</taxon>
        <taxon>Vellamovirus rhodeisland44</taxon>
    </lineage>
</organism>
<dbReference type="Proteomes" id="UP000225478">
    <property type="component" value="Segment"/>
</dbReference>
<evidence type="ECO:0000313" key="3">
    <source>
        <dbReference type="EMBL" id="AOO12581.1"/>
    </source>
</evidence>
<dbReference type="Proteomes" id="UP000225786">
    <property type="component" value="Segment"/>
</dbReference>
<evidence type="ECO:0000313" key="4">
    <source>
        <dbReference type="EMBL" id="AOO13047.1"/>
    </source>
</evidence>
<dbReference type="Gene3D" id="2.60.40.2700">
    <property type="match status" value="1"/>
</dbReference>
<reference evidence="5 6" key="1">
    <citation type="journal article" date="2016" name="Environ. Microbiol.">
        <title>Genomic diversification of marine cyanophages into stable ecotypes.</title>
        <authorList>
            <person name="Marston M.F."/>
            <person name="Martiny J.B."/>
        </authorList>
    </citation>
    <scope>NUCLEOTIDE SEQUENCE [LARGE SCALE GENOMIC DNA]</scope>
    <source>
        <strain evidence="2">Np_05_0604</strain>
        <strain evidence="3">Sn_08_0709</strain>
        <strain evidence="4">W2_10_0709</strain>
    </source>
</reference>
<protein>
    <submittedName>
        <fullName evidence="1">Virion structural protein</fullName>
    </submittedName>
</protein>
<sequence>MSLYGNTDSDANVTKAGRGIAASSQAKQTIFIDNTEAALAENKARGLNAPGWWSYYTYTDCEGNTRHKAEMLVTIAEPIGPETQADDAVAADATSIITISLQPANQSTFTPAGGILTFTEGAGTTLLGEADETYTPVAVTGGTGNDDATFTVVRDNTGAIDSVTLVAAGSDYTAADTLTILGSAIGGADVTDDLTITVDTVGTAAATFTVTAADAPDLGDIVYQWQVQTATGTRWTNISGETSATLALTGLTTADSGRKYRVKLTSTAGAKEVISDVASLTVTAA</sequence>